<organism evidence="2 3">
    <name type="scientific">Oleiharenicola lentus</name>
    <dbReference type="NCBI Taxonomy" id="2508720"/>
    <lineage>
        <taxon>Bacteria</taxon>
        <taxon>Pseudomonadati</taxon>
        <taxon>Verrucomicrobiota</taxon>
        <taxon>Opitutia</taxon>
        <taxon>Opitutales</taxon>
        <taxon>Opitutaceae</taxon>
        <taxon>Oleiharenicola</taxon>
    </lineage>
</organism>
<dbReference type="GO" id="GO:0016747">
    <property type="term" value="F:acyltransferase activity, transferring groups other than amino-acyl groups"/>
    <property type="evidence" value="ECO:0007669"/>
    <property type="project" value="TreeGrafter"/>
</dbReference>
<dbReference type="InterPro" id="IPR029058">
    <property type="entry name" value="AB_hydrolase_fold"/>
</dbReference>
<dbReference type="EMBL" id="SDHX01000002">
    <property type="protein sequence ID" value="RXK53810.1"/>
    <property type="molecule type" value="Genomic_DNA"/>
</dbReference>
<evidence type="ECO:0000313" key="3">
    <source>
        <dbReference type="Proteomes" id="UP000290218"/>
    </source>
</evidence>
<dbReference type="SUPFAM" id="SSF53474">
    <property type="entry name" value="alpha/beta-Hydrolases"/>
    <property type="match status" value="1"/>
</dbReference>
<dbReference type="PANTHER" id="PTHR48098:SF1">
    <property type="entry name" value="DIACYLGLYCEROL ACYLTRANSFERASE_MYCOLYLTRANSFERASE AG85A"/>
    <property type="match status" value="1"/>
</dbReference>
<feature type="signal peptide" evidence="1">
    <location>
        <begin position="1"/>
        <end position="21"/>
    </location>
</feature>
<sequence length="397" mass="43535">MRPLILALCLLGTGLPQTVLAAEPAPGVPAATNIPGVAYPRLLPDNRVVFRVKAPEAQRVQFRIYQTFDAVKDAEGFWTVTTEPQVPGFHYYWLVIDGVAVNDPGSETFYGTGKQTSGLEIPEPGDAGAYYQSQDVPHGEVRERWYHSKVTQGPRRFFLYTPPGYDQNRDARYPVLYLQHGGGEDERAWPIQGRVAQIMDNLIAAGQAKPMLIVMERGYAVKPGEAEVPFGPGANANLSPAEMQARTIARFGTFEQVLLQDVIPLVDANYRTIADREHRAIAGFSMGGGQAFMIGLRQPGLFASIGGLSGTGGTIADPATYYGGVFADAAKFNASTKLLFLGHGGAEPERMMTGFHGFHARLTELGIKHAYYVSEGTGHVWLTERRNLREFTTRLFR</sequence>
<proteinExistence type="predicted"/>
<dbReference type="InterPro" id="IPR050583">
    <property type="entry name" value="Mycobacterial_A85_antigen"/>
</dbReference>
<keyword evidence="1" id="KW-0732">Signal</keyword>
<gene>
    <name evidence="2" type="ORF">ESB00_19195</name>
</gene>
<dbReference type="InterPro" id="IPR013783">
    <property type="entry name" value="Ig-like_fold"/>
</dbReference>
<dbReference type="OrthoDB" id="9803578at2"/>
<dbReference type="Gene3D" id="2.60.40.10">
    <property type="entry name" value="Immunoglobulins"/>
    <property type="match status" value="1"/>
</dbReference>
<comment type="caution">
    <text evidence="2">The sequence shown here is derived from an EMBL/GenBank/DDBJ whole genome shotgun (WGS) entry which is preliminary data.</text>
</comment>
<dbReference type="CDD" id="cd02858">
    <property type="entry name" value="E_set_Esterase_N"/>
    <property type="match status" value="1"/>
</dbReference>
<dbReference type="InterPro" id="IPR014756">
    <property type="entry name" value="Ig_E-set"/>
</dbReference>
<dbReference type="SUPFAM" id="SSF81296">
    <property type="entry name" value="E set domains"/>
    <property type="match status" value="1"/>
</dbReference>
<dbReference type="InterPro" id="IPR000801">
    <property type="entry name" value="Esterase-like"/>
</dbReference>
<dbReference type="Gene3D" id="3.40.50.1820">
    <property type="entry name" value="alpha/beta hydrolase"/>
    <property type="match status" value="1"/>
</dbReference>
<accession>A0A4Q1C5T1</accession>
<evidence type="ECO:0000313" key="2">
    <source>
        <dbReference type="EMBL" id="RXK53810.1"/>
    </source>
</evidence>
<dbReference type="RefSeq" id="WP_129049842.1">
    <property type="nucleotide sequence ID" value="NZ_SDHX01000002.1"/>
</dbReference>
<dbReference type="Pfam" id="PF00756">
    <property type="entry name" value="Esterase"/>
    <property type="match status" value="1"/>
</dbReference>
<name>A0A4Q1C5T1_9BACT</name>
<dbReference type="AlphaFoldDB" id="A0A4Q1C5T1"/>
<dbReference type="PANTHER" id="PTHR48098">
    <property type="entry name" value="ENTEROCHELIN ESTERASE-RELATED"/>
    <property type="match status" value="1"/>
</dbReference>
<protein>
    <submittedName>
        <fullName evidence="2">Esterase</fullName>
    </submittedName>
</protein>
<evidence type="ECO:0000256" key="1">
    <source>
        <dbReference type="SAM" id="SignalP"/>
    </source>
</evidence>
<dbReference type="Proteomes" id="UP000290218">
    <property type="component" value="Unassembled WGS sequence"/>
</dbReference>
<feature type="chain" id="PRO_5020834906" evidence="1">
    <location>
        <begin position="22"/>
        <end position="397"/>
    </location>
</feature>
<keyword evidence="3" id="KW-1185">Reference proteome</keyword>
<reference evidence="2 3" key="1">
    <citation type="submission" date="2019-01" db="EMBL/GenBank/DDBJ databases">
        <title>Lacunisphaera sp. strain TWA-58.</title>
        <authorList>
            <person name="Chen W.-M."/>
        </authorList>
    </citation>
    <scope>NUCLEOTIDE SEQUENCE [LARGE SCALE GENOMIC DNA]</scope>
    <source>
        <strain evidence="2 3">TWA-58</strain>
    </source>
</reference>